<dbReference type="AlphaFoldDB" id="A0A4Q9NQP1"/>
<evidence type="ECO:0000313" key="2">
    <source>
        <dbReference type="Proteomes" id="UP000292082"/>
    </source>
</evidence>
<proteinExistence type="predicted"/>
<accession>A0A4Q9NQP1</accession>
<sequence>MLGAAIRRTSRTADPVRAPRNKQGCLDRALCSQGSSALQRTPASDVTTERLKSGSTATVWGVQKFQRTLTAIIHEALLLPSLARAPTREESLTGRILHPGQCVMIGPVLSSGL</sequence>
<dbReference type="Proteomes" id="UP000292082">
    <property type="component" value="Unassembled WGS sequence"/>
</dbReference>
<organism evidence="1 2">
    <name type="scientific">Dichomitus squalens</name>
    <dbReference type="NCBI Taxonomy" id="114155"/>
    <lineage>
        <taxon>Eukaryota</taxon>
        <taxon>Fungi</taxon>
        <taxon>Dikarya</taxon>
        <taxon>Basidiomycota</taxon>
        <taxon>Agaricomycotina</taxon>
        <taxon>Agaricomycetes</taxon>
        <taxon>Polyporales</taxon>
        <taxon>Polyporaceae</taxon>
        <taxon>Dichomitus</taxon>
    </lineage>
</organism>
<keyword evidence="2" id="KW-1185">Reference proteome</keyword>
<protein>
    <submittedName>
        <fullName evidence="1">Uncharacterized protein</fullName>
    </submittedName>
</protein>
<dbReference type="EMBL" id="ML145147">
    <property type="protein sequence ID" value="TBU56684.1"/>
    <property type="molecule type" value="Genomic_DNA"/>
</dbReference>
<name>A0A4Q9NQP1_9APHY</name>
<gene>
    <name evidence="1" type="ORF">BD310DRAFT_600315</name>
</gene>
<reference evidence="1 2" key="1">
    <citation type="submission" date="2019-01" db="EMBL/GenBank/DDBJ databases">
        <title>Draft genome sequences of three monokaryotic isolates of the white-rot basidiomycete fungus Dichomitus squalens.</title>
        <authorList>
            <consortium name="DOE Joint Genome Institute"/>
            <person name="Lopez S.C."/>
            <person name="Andreopoulos B."/>
            <person name="Pangilinan J."/>
            <person name="Lipzen A."/>
            <person name="Riley R."/>
            <person name="Ahrendt S."/>
            <person name="Ng V."/>
            <person name="Barry K."/>
            <person name="Daum C."/>
            <person name="Grigoriev I.V."/>
            <person name="Hilden K.S."/>
            <person name="Makela M.R."/>
            <person name="de Vries R.P."/>
        </authorList>
    </citation>
    <scope>NUCLEOTIDE SEQUENCE [LARGE SCALE GENOMIC DNA]</scope>
    <source>
        <strain evidence="1 2">CBS 464.89</strain>
    </source>
</reference>
<evidence type="ECO:0000313" key="1">
    <source>
        <dbReference type="EMBL" id="TBU56684.1"/>
    </source>
</evidence>